<dbReference type="Gene3D" id="3.30.70.2970">
    <property type="entry name" value="Protein of unknown function (DUF541), domain 2"/>
    <property type="match status" value="1"/>
</dbReference>
<dbReference type="InterPro" id="IPR052022">
    <property type="entry name" value="26kDa_periplasmic_antigen"/>
</dbReference>
<dbReference type="Proteomes" id="UP000295197">
    <property type="component" value="Unassembled WGS sequence"/>
</dbReference>
<dbReference type="PANTHER" id="PTHR34387:SF1">
    <property type="entry name" value="PERIPLASMIC IMMUNOGENIC PROTEIN"/>
    <property type="match status" value="1"/>
</dbReference>
<dbReference type="EMBL" id="SMBZ01000026">
    <property type="protein sequence ID" value="TCV11847.1"/>
    <property type="molecule type" value="Genomic_DNA"/>
</dbReference>
<dbReference type="InterPro" id="IPR007497">
    <property type="entry name" value="SIMPL/DUF541"/>
</dbReference>
<evidence type="ECO:0000256" key="1">
    <source>
        <dbReference type="SAM" id="SignalP"/>
    </source>
</evidence>
<dbReference type="PANTHER" id="PTHR34387">
    <property type="entry name" value="SLR1258 PROTEIN"/>
    <property type="match status" value="1"/>
</dbReference>
<sequence>MKKLLTIAFLIGTVLMTKAQTNNIDSYRKVATKGYAEKEVTPDIIYLSISLKEFYMDGNMKKKVFIETLEKQLFDAAMANGVKKEDFTVQNIYSYNYANKKKNNELLQARQYRIKVTNLNGLHEMLDKVDPQGLQSTSISGYDHSQKRAIEKELKTAAVKDARQNAEILAAADGGTVGNVLVINDNSSFNFAELMPVSTRMYAKTAMMDGAAESSDLSLDIRPIKLTCYIDGVFELK</sequence>
<dbReference type="RefSeq" id="WP_132778006.1">
    <property type="nucleotide sequence ID" value="NZ_SMBZ01000026.1"/>
</dbReference>
<keyword evidence="3" id="KW-1185">Reference proteome</keyword>
<dbReference type="Gene3D" id="3.30.110.170">
    <property type="entry name" value="Protein of unknown function (DUF541), domain 1"/>
    <property type="match status" value="1"/>
</dbReference>
<feature type="chain" id="PRO_5020837700" description="Secreted protein" evidence="1">
    <location>
        <begin position="20"/>
        <end position="237"/>
    </location>
</feature>
<proteinExistence type="predicted"/>
<dbReference type="AlphaFoldDB" id="A0A4R3VV23"/>
<dbReference type="GO" id="GO:0006974">
    <property type="term" value="P:DNA damage response"/>
    <property type="evidence" value="ECO:0007669"/>
    <property type="project" value="TreeGrafter"/>
</dbReference>
<name>A0A4R3VV23_9SPHI</name>
<dbReference type="OrthoDB" id="1242975at2"/>
<evidence type="ECO:0000313" key="3">
    <source>
        <dbReference type="Proteomes" id="UP000295197"/>
    </source>
</evidence>
<organism evidence="2 3">
    <name type="scientific">Sphingobacterium alimentarium</name>
    <dbReference type="NCBI Taxonomy" id="797292"/>
    <lineage>
        <taxon>Bacteria</taxon>
        <taxon>Pseudomonadati</taxon>
        <taxon>Bacteroidota</taxon>
        <taxon>Sphingobacteriia</taxon>
        <taxon>Sphingobacteriales</taxon>
        <taxon>Sphingobacteriaceae</taxon>
        <taxon>Sphingobacterium</taxon>
    </lineage>
</organism>
<reference evidence="2 3" key="1">
    <citation type="submission" date="2019-03" db="EMBL/GenBank/DDBJ databases">
        <title>Genomic Encyclopedia of Type Strains, Phase IV (KMG-IV): sequencing the most valuable type-strain genomes for metagenomic binning, comparative biology and taxonomic classification.</title>
        <authorList>
            <person name="Goeker M."/>
        </authorList>
    </citation>
    <scope>NUCLEOTIDE SEQUENCE [LARGE SCALE GENOMIC DNA]</scope>
    <source>
        <strain evidence="2 3">DSM 22362</strain>
    </source>
</reference>
<keyword evidence="1" id="KW-0732">Signal</keyword>
<gene>
    <name evidence="2" type="ORF">EDC17_102630</name>
</gene>
<accession>A0A4R3VV23</accession>
<dbReference type="Pfam" id="PF04402">
    <property type="entry name" value="SIMPL"/>
    <property type="match status" value="1"/>
</dbReference>
<feature type="signal peptide" evidence="1">
    <location>
        <begin position="1"/>
        <end position="19"/>
    </location>
</feature>
<evidence type="ECO:0008006" key="4">
    <source>
        <dbReference type="Google" id="ProtNLM"/>
    </source>
</evidence>
<evidence type="ECO:0000313" key="2">
    <source>
        <dbReference type="EMBL" id="TCV11847.1"/>
    </source>
</evidence>
<comment type="caution">
    <text evidence="2">The sequence shown here is derived from an EMBL/GenBank/DDBJ whole genome shotgun (WGS) entry which is preliminary data.</text>
</comment>
<protein>
    <recommendedName>
        <fullName evidence="4">Secreted protein</fullName>
    </recommendedName>
</protein>